<reference evidence="9 10" key="1">
    <citation type="submission" date="2020-06" db="EMBL/GenBank/DDBJ databases">
        <title>Description of novel acetic acid bacteria.</title>
        <authorList>
            <person name="Sombolestani A."/>
        </authorList>
    </citation>
    <scope>NUCLEOTIDE SEQUENCE [LARGE SCALE GENOMIC DNA]</scope>
    <source>
        <strain evidence="9 10">LMG 31431</strain>
    </source>
</reference>
<organism evidence="9 10">
    <name type="scientific">Nguyenibacter vanlangensis</name>
    <dbReference type="NCBI Taxonomy" id="1216886"/>
    <lineage>
        <taxon>Bacteria</taxon>
        <taxon>Pseudomonadati</taxon>
        <taxon>Pseudomonadota</taxon>
        <taxon>Alphaproteobacteria</taxon>
        <taxon>Acetobacterales</taxon>
        <taxon>Acetobacteraceae</taxon>
        <taxon>Nguyenibacter</taxon>
    </lineage>
</organism>
<keyword evidence="6" id="KW-0482">Metalloprotease</keyword>
<name>A0A7Y7IVT1_9PROT</name>
<proteinExistence type="predicted"/>
<evidence type="ECO:0000256" key="3">
    <source>
        <dbReference type="ARBA" id="ARBA00022723"/>
    </source>
</evidence>
<keyword evidence="3" id="KW-0479">Metal-binding</keyword>
<keyword evidence="5" id="KW-0862">Zinc</keyword>
<evidence type="ECO:0000256" key="6">
    <source>
        <dbReference type="ARBA" id="ARBA00023049"/>
    </source>
</evidence>
<feature type="compositionally biased region" description="Gly residues" evidence="7">
    <location>
        <begin position="82"/>
        <end position="97"/>
    </location>
</feature>
<dbReference type="InterPro" id="IPR011055">
    <property type="entry name" value="Dup_hybrid_motif"/>
</dbReference>
<dbReference type="GO" id="GO:0046872">
    <property type="term" value="F:metal ion binding"/>
    <property type="evidence" value="ECO:0007669"/>
    <property type="project" value="UniProtKB-KW"/>
</dbReference>
<dbReference type="PANTHER" id="PTHR21666:SF288">
    <property type="entry name" value="CELL DIVISION PROTEIN YTFB"/>
    <property type="match status" value="1"/>
</dbReference>
<comment type="caution">
    <text evidence="9">The sequence shown here is derived from an EMBL/GenBank/DDBJ whole genome shotgun (WGS) entry which is preliminary data.</text>
</comment>
<feature type="region of interest" description="Disordered" evidence="7">
    <location>
        <begin position="74"/>
        <end position="100"/>
    </location>
</feature>
<protein>
    <submittedName>
        <fullName evidence="9">Peptidoglycan DD-metalloendopeptidase family protein</fullName>
    </submittedName>
</protein>
<evidence type="ECO:0000256" key="1">
    <source>
        <dbReference type="ARBA" id="ARBA00001947"/>
    </source>
</evidence>
<feature type="non-terminal residue" evidence="9">
    <location>
        <position position="1"/>
    </location>
</feature>
<evidence type="ECO:0000256" key="5">
    <source>
        <dbReference type="ARBA" id="ARBA00022833"/>
    </source>
</evidence>
<dbReference type="Pfam" id="PF01551">
    <property type="entry name" value="Peptidase_M23"/>
    <property type="match status" value="1"/>
</dbReference>
<dbReference type="InterPro" id="IPR050570">
    <property type="entry name" value="Cell_wall_metabolism_enzyme"/>
</dbReference>
<dbReference type="PANTHER" id="PTHR21666">
    <property type="entry name" value="PEPTIDASE-RELATED"/>
    <property type="match status" value="1"/>
</dbReference>
<sequence>GATTEAGPATGITYAPPSGATVRAPCAGQVDFAGAFRSYGQMVILDCGRHYRFVLAGMGSLDVSAGQSLAKGAPMGTMPGWSSGGGSGGGKSGGGGRPSLFVQLRRGGAVIDPAPFL</sequence>
<evidence type="ECO:0000256" key="4">
    <source>
        <dbReference type="ARBA" id="ARBA00022801"/>
    </source>
</evidence>
<dbReference type="RefSeq" id="WP_176639992.1">
    <property type="nucleotide sequence ID" value="NZ_JABXXP010000144.1"/>
</dbReference>
<dbReference type="SUPFAM" id="SSF51261">
    <property type="entry name" value="Duplicated hybrid motif"/>
    <property type="match status" value="1"/>
</dbReference>
<dbReference type="Proteomes" id="UP000534870">
    <property type="component" value="Unassembled WGS sequence"/>
</dbReference>
<evidence type="ECO:0000256" key="2">
    <source>
        <dbReference type="ARBA" id="ARBA00022670"/>
    </source>
</evidence>
<dbReference type="GO" id="GO:0006508">
    <property type="term" value="P:proteolysis"/>
    <property type="evidence" value="ECO:0007669"/>
    <property type="project" value="UniProtKB-KW"/>
</dbReference>
<accession>A0A7Y7IVT1</accession>
<gene>
    <name evidence="9" type="ORF">HUK84_08970</name>
</gene>
<dbReference type="CDD" id="cd12797">
    <property type="entry name" value="M23_peptidase"/>
    <property type="match status" value="1"/>
</dbReference>
<evidence type="ECO:0000313" key="9">
    <source>
        <dbReference type="EMBL" id="NVN11264.1"/>
    </source>
</evidence>
<keyword evidence="2" id="KW-0645">Protease</keyword>
<evidence type="ECO:0000259" key="8">
    <source>
        <dbReference type="Pfam" id="PF01551"/>
    </source>
</evidence>
<feature type="domain" description="M23ase beta-sheet core" evidence="8">
    <location>
        <begin position="9"/>
        <end position="113"/>
    </location>
</feature>
<keyword evidence="4" id="KW-0378">Hydrolase</keyword>
<dbReference type="GO" id="GO:0004222">
    <property type="term" value="F:metalloendopeptidase activity"/>
    <property type="evidence" value="ECO:0007669"/>
    <property type="project" value="TreeGrafter"/>
</dbReference>
<evidence type="ECO:0000256" key="7">
    <source>
        <dbReference type="SAM" id="MobiDB-lite"/>
    </source>
</evidence>
<dbReference type="Gene3D" id="2.70.70.10">
    <property type="entry name" value="Glucose Permease (Domain IIA)"/>
    <property type="match status" value="1"/>
</dbReference>
<dbReference type="EMBL" id="JABXXP010000144">
    <property type="protein sequence ID" value="NVN11264.1"/>
    <property type="molecule type" value="Genomic_DNA"/>
</dbReference>
<comment type="cofactor">
    <cofactor evidence="1">
        <name>Zn(2+)</name>
        <dbReference type="ChEBI" id="CHEBI:29105"/>
    </cofactor>
</comment>
<dbReference type="AlphaFoldDB" id="A0A7Y7IVT1"/>
<dbReference type="InterPro" id="IPR016047">
    <property type="entry name" value="M23ase_b-sheet_dom"/>
</dbReference>
<evidence type="ECO:0000313" key="10">
    <source>
        <dbReference type="Proteomes" id="UP000534870"/>
    </source>
</evidence>